<name>E0XX17_9RHOB</name>
<evidence type="ECO:0000259" key="2">
    <source>
        <dbReference type="Pfam" id="PF13478"/>
    </source>
</evidence>
<feature type="domain" description="XdhC- CoxI" evidence="1">
    <location>
        <begin position="17"/>
        <end position="84"/>
    </location>
</feature>
<evidence type="ECO:0000259" key="1">
    <source>
        <dbReference type="Pfam" id="PF02625"/>
    </source>
</evidence>
<evidence type="ECO:0000313" key="3">
    <source>
        <dbReference type="EMBL" id="ADI18958.1"/>
    </source>
</evidence>
<dbReference type="Pfam" id="PF02625">
    <property type="entry name" value="XdhC_CoxI"/>
    <property type="match status" value="1"/>
</dbReference>
<dbReference type="PANTHER" id="PTHR30388">
    <property type="entry name" value="ALDEHYDE OXIDOREDUCTASE MOLYBDENUM COFACTOR ASSEMBLY PROTEIN"/>
    <property type="match status" value="1"/>
</dbReference>
<proteinExistence type="predicted"/>
<reference evidence="3" key="1">
    <citation type="journal article" date="2011" name="Environ. Microbiol.">
        <title>Time-series analyses of Monterey Bay coastal microbial picoplankton using a 'genome proxy' microarray.</title>
        <authorList>
            <person name="Rich V.I."/>
            <person name="Pham V.D."/>
            <person name="Eppley J."/>
            <person name="Shi Y."/>
            <person name="DeLong E.F."/>
        </authorList>
    </citation>
    <scope>NUCLEOTIDE SEQUENCE</scope>
</reference>
<dbReference type="PANTHER" id="PTHR30388:SF4">
    <property type="entry name" value="MOLYBDENUM COFACTOR INSERTION CHAPERONE PAOD"/>
    <property type="match status" value="1"/>
</dbReference>
<dbReference type="InterPro" id="IPR003777">
    <property type="entry name" value="XdhC_CoxI"/>
</dbReference>
<dbReference type="InterPro" id="IPR052698">
    <property type="entry name" value="MoCofactor_Util/Proc"/>
</dbReference>
<sequence>MRVSDIDIDVINTAHIWDKEKRDFSLAVVVKTWGSSPRQVGSMMLIRDDGHIVGSVSGGCVEGSVIFSAKKILAESSAEILNFGVADQDAWSVGLSCGGKISVFVCPRKKIQASLFEKLNSANVNREIFQIECDFRRGEIFENKSLNSNEDCLPLKLIPKPRLFIVGAVHITQYLIPMAKEAGFEAVLIDPRSHFATSERFPNIEIMNDWPDDALKKFRLNENDCLVTLTHDPKIDDPALLIALSSPLFSISCLGSKKTHASRKARLQKQGISEEQLSRINGPAGIDINAKNPAEIAVSILAELIKDWRGET</sequence>
<dbReference type="Gene3D" id="3.40.50.720">
    <property type="entry name" value="NAD(P)-binding Rossmann-like Domain"/>
    <property type="match status" value="1"/>
</dbReference>
<feature type="domain" description="XdhC Rossmann" evidence="2">
    <location>
        <begin position="163"/>
        <end position="304"/>
    </location>
</feature>
<dbReference type="Pfam" id="PF13478">
    <property type="entry name" value="XdhC_C"/>
    <property type="match status" value="1"/>
</dbReference>
<dbReference type="InterPro" id="IPR027051">
    <property type="entry name" value="XdhC_Rossmann_dom"/>
</dbReference>
<organism evidence="3">
    <name type="scientific">uncultured Rhodobacterales bacterium HF0010_10C01</name>
    <dbReference type="NCBI Taxonomy" id="710783"/>
    <lineage>
        <taxon>Bacteria</taxon>
        <taxon>Pseudomonadati</taxon>
        <taxon>Pseudomonadota</taxon>
        <taxon>Alphaproteobacteria</taxon>
        <taxon>Rhodobacterales</taxon>
        <taxon>environmental samples</taxon>
    </lineage>
</organism>
<accession>E0XX17</accession>
<protein>
    <submittedName>
        <fullName evidence="3">Xanthine and co dehydrogenases maturation factor, xdhc/coxf family</fullName>
    </submittedName>
</protein>
<dbReference type="AlphaFoldDB" id="E0XX17"/>
<dbReference type="EMBL" id="GU474905">
    <property type="protein sequence ID" value="ADI18958.1"/>
    <property type="molecule type" value="Genomic_DNA"/>
</dbReference>